<dbReference type="Proteomes" id="UP000308489">
    <property type="component" value="Chromosome 1"/>
</dbReference>
<proteinExistence type="predicted"/>
<evidence type="ECO:0000259" key="1">
    <source>
        <dbReference type="Pfam" id="PF10651"/>
    </source>
</evidence>
<dbReference type="InterPro" id="IPR018913">
    <property type="entry name" value="BppU_N"/>
</dbReference>
<dbReference type="KEGG" id="hhw:NCTC503_02172"/>
<accession>A0A4U9RQE4</accession>
<reference evidence="2 3" key="1">
    <citation type="submission" date="2019-05" db="EMBL/GenBank/DDBJ databases">
        <authorList>
            <consortium name="Pathogen Informatics"/>
        </authorList>
    </citation>
    <scope>NUCLEOTIDE SEQUENCE [LARGE SCALE GENOMIC DNA]</scope>
    <source>
        <strain evidence="2 3">NCTC503</strain>
    </source>
</reference>
<sequence>MAKSIYNLPIDIKKEIYDKITVKQEDTKSRYLNITLTDNSLPIDLTGHTVKIFILKPDKSKIFNNVKVLNPKEGKIEVELTTQALLLPGDINLELVIYGSDNSILSSKILSICIEKKLRDDKVIESTNEFGALGDALTKLGQWEGMFQSKYDNVENNYKKDLTYVKNRFVDKTNPVMNNSALVQTAEGGDSAIRVKNNKGSMRMVTSNGVSYLQSEWVGKEPSPTELRITGDASSNLSNLDLKADNVNINGDKLNARSWKLSQASDNTGTILTNLLANKELRLGNGGNVAYGDKLLAFQDDIVKVDNPTKESTRITIAGKFVIVRYTLKTSVDTGNQLNGAYFASFSNINAYMSQCLGGFGSVENGIERIQVTPGGGKFTAYIVSNVNSFSGRTVYVTLYGLK</sequence>
<evidence type="ECO:0000313" key="3">
    <source>
        <dbReference type="Proteomes" id="UP000308489"/>
    </source>
</evidence>
<dbReference type="Pfam" id="PF10651">
    <property type="entry name" value="BppU_N"/>
    <property type="match status" value="1"/>
</dbReference>
<evidence type="ECO:0000313" key="2">
    <source>
        <dbReference type="EMBL" id="VTQ93741.1"/>
    </source>
</evidence>
<protein>
    <submittedName>
        <fullName evidence="2">Protein of uncharacterized function (DUF2479)</fullName>
    </submittedName>
</protein>
<name>A0A4U9RQE4_HATHI</name>
<dbReference type="EMBL" id="LR590481">
    <property type="protein sequence ID" value="VTQ93741.1"/>
    <property type="molecule type" value="Genomic_DNA"/>
</dbReference>
<dbReference type="RefSeq" id="WP_171012051.1">
    <property type="nucleotide sequence ID" value="NZ_CBCRUQ010000024.1"/>
</dbReference>
<organism evidence="2 3">
    <name type="scientific">Hathewaya histolytica</name>
    <name type="common">Clostridium histolyticum</name>
    <dbReference type="NCBI Taxonomy" id="1498"/>
    <lineage>
        <taxon>Bacteria</taxon>
        <taxon>Bacillati</taxon>
        <taxon>Bacillota</taxon>
        <taxon>Clostridia</taxon>
        <taxon>Eubacteriales</taxon>
        <taxon>Clostridiaceae</taxon>
        <taxon>Hathewaya</taxon>
    </lineage>
</organism>
<keyword evidence="3" id="KW-1185">Reference proteome</keyword>
<feature type="domain" description="BppU N-terminal" evidence="1">
    <location>
        <begin position="8"/>
        <end position="138"/>
    </location>
</feature>
<dbReference type="AlphaFoldDB" id="A0A4U9RQE4"/>
<gene>
    <name evidence="2" type="ORF">NCTC503_02172</name>
</gene>
<dbReference type="Gene3D" id="2.60.40.3350">
    <property type="match status" value="1"/>
</dbReference>